<protein>
    <recommendedName>
        <fullName evidence="3">C2H2-type domain-containing protein</fullName>
    </recommendedName>
</protein>
<dbReference type="OrthoDB" id="8922241at2759"/>
<reference evidence="1" key="1">
    <citation type="journal article" date="2020" name="New Phytol.">
        <title>Comparative genomics reveals dynamic genome evolution in host specialist ectomycorrhizal fungi.</title>
        <authorList>
            <person name="Lofgren L.A."/>
            <person name="Nguyen N.H."/>
            <person name="Vilgalys R."/>
            <person name="Ruytinx J."/>
            <person name="Liao H.L."/>
            <person name="Branco S."/>
            <person name="Kuo A."/>
            <person name="LaButti K."/>
            <person name="Lipzen A."/>
            <person name="Andreopoulos W."/>
            <person name="Pangilinan J."/>
            <person name="Riley R."/>
            <person name="Hundley H."/>
            <person name="Na H."/>
            <person name="Barry K."/>
            <person name="Grigoriev I.V."/>
            <person name="Stajich J.E."/>
            <person name="Kennedy P.G."/>
        </authorList>
    </citation>
    <scope>NUCLEOTIDE SEQUENCE</scope>
    <source>
        <strain evidence="1">DOB743</strain>
    </source>
</reference>
<comment type="caution">
    <text evidence="1">The sequence shown here is derived from an EMBL/GenBank/DDBJ whole genome shotgun (WGS) entry which is preliminary data.</text>
</comment>
<evidence type="ECO:0008006" key="3">
    <source>
        <dbReference type="Google" id="ProtNLM"/>
    </source>
</evidence>
<dbReference type="Gene3D" id="3.30.160.60">
    <property type="entry name" value="Classic Zinc Finger"/>
    <property type="match status" value="1"/>
</dbReference>
<keyword evidence="2" id="KW-1185">Reference proteome</keyword>
<gene>
    <name evidence="1" type="ORF">EV702DRAFT_489213</name>
</gene>
<dbReference type="AlphaFoldDB" id="A0A9P7A3L9"/>
<sequence length="169" mass="18931">MDTDCSSEFSMVRGMLQEHSGMNPILLDRDILRDHNAEVRVHPCHWDGCPMHIAVEHKQVSKHLQQHHNINTSATSEDTEQISCLWTGCRHAMKPGNLPRHILSHLGVRWMCSTCEASLSREDAFRRHALEKGCQHAKAVVKYGDGSLVIDTVCIDGGWSASQNVVCIP</sequence>
<organism evidence="1 2">
    <name type="scientific">Suillus placidus</name>
    <dbReference type="NCBI Taxonomy" id="48579"/>
    <lineage>
        <taxon>Eukaryota</taxon>
        <taxon>Fungi</taxon>
        <taxon>Dikarya</taxon>
        <taxon>Basidiomycota</taxon>
        <taxon>Agaricomycotina</taxon>
        <taxon>Agaricomycetes</taxon>
        <taxon>Agaricomycetidae</taxon>
        <taxon>Boletales</taxon>
        <taxon>Suillineae</taxon>
        <taxon>Suillaceae</taxon>
        <taxon>Suillus</taxon>
    </lineage>
</organism>
<dbReference type="EMBL" id="JABBWD010000004">
    <property type="protein sequence ID" value="KAG1781840.1"/>
    <property type="molecule type" value="Genomic_DNA"/>
</dbReference>
<proteinExistence type="predicted"/>
<name>A0A9P7A3L9_9AGAM</name>
<evidence type="ECO:0000313" key="1">
    <source>
        <dbReference type="EMBL" id="KAG1781840.1"/>
    </source>
</evidence>
<evidence type="ECO:0000313" key="2">
    <source>
        <dbReference type="Proteomes" id="UP000714275"/>
    </source>
</evidence>
<dbReference type="Proteomes" id="UP000714275">
    <property type="component" value="Unassembled WGS sequence"/>
</dbReference>
<accession>A0A9P7A3L9</accession>